<feature type="domain" description="HTH gntR-type" evidence="4">
    <location>
        <begin position="7"/>
        <end position="75"/>
    </location>
</feature>
<dbReference type="GO" id="GO:0045892">
    <property type="term" value="P:negative regulation of DNA-templated transcription"/>
    <property type="evidence" value="ECO:0007669"/>
    <property type="project" value="TreeGrafter"/>
</dbReference>
<keyword evidence="3" id="KW-0804">Transcription</keyword>
<dbReference type="InterPro" id="IPR036390">
    <property type="entry name" value="WH_DNA-bd_sf"/>
</dbReference>
<dbReference type="InterPro" id="IPR028978">
    <property type="entry name" value="Chorismate_lyase_/UTRA_dom_sf"/>
</dbReference>
<organism evidence="5">
    <name type="scientific">Desulfomonile tiedjei</name>
    <dbReference type="NCBI Taxonomy" id="2358"/>
    <lineage>
        <taxon>Bacteria</taxon>
        <taxon>Pseudomonadati</taxon>
        <taxon>Thermodesulfobacteriota</taxon>
        <taxon>Desulfomonilia</taxon>
        <taxon>Desulfomonilales</taxon>
        <taxon>Desulfomonilaceae</taxon>
        <taxon>Desulfomonile</taxon>
    </lineage>
</organism>
<evidence type="ECO:0000256" key="2">
    <source>
        <dbReference type="ARBA" id="ARBA00023125"/>
    </source>
</evidence>
<dbReference type="PANTHER" id="PTHR44846:SF1">
    <property type="entry name" value="MANNOSYL-D-GLYCERATE TRANSPORT_METABOLISM SYSTEM REPRESSOR MNGR-RELATED"/>
    <property type="match status" value="1"/>
</dbReference>
<evidence type="ECO:0000256" key="1">
    <source>
        <dbReference type="ARBA" id="ARBA00023015"/>
    </source>
</evidence>
<name>A0A7C4ET17_9BACT</name>
<dbReference type="PANTHER" id="PTHR44846">
    <property type="entry name" value="MANNOSYL-D-GLYCERATE TRANSPORT/METABOLISM SYSTEM REPRESSOR MNGR-RELATED"/>
    <property type="match status" value="1"/>
</dbReference>
<keyword evidence="1" id="KW-0805">Transcription regulation</keyword>
<dbReference type="SUPFAM" id="SSF64288">
    <property type="entry name" value="Chorismate lyase-like"/>
    <property type="match status" value="1"/>
</dbReference>
<dbReference type="Gene3D" id="3.40.1410.10">
    <property type="entry name" value="Chorismate lyase-like"/>
    <property type="match status" value="1"/>
</dbReference>
<sequence length="252" mass="28531">MKREAAVPLYYRIESILRQKIRQGDFQPGSCLPNEEVLAREYSVSRTTLRQALASLEFEGLIKRKRGLGTFVADEPAAVRVPQYSGSIEDLVALTARTTVTVLTSQFIEPPELIRNSLMLKTGERVLRLEKVRQIDGAPFSYVVNYLPIEIGQRLQNLNISEKPLLVILEDSLGLKASEAIQTIEATIADYSIARLLHIRVGDPVIRVERTVFDAKRRPLEHVLVQYRADKYLFKVRLKRKQSGAGAGWEVM</sequence>
<gene>
    <name evidence="5" type="ORF">ENV54_04135</name>
</gene>
<dbReference type="InterPro" id="IPR036388">
    <property type="entry name" value="WH-like_DNA-bd_sf"/>
</dbReference>
<evidence type="ECO:0000256" key="3">
    <source>
        <dbReference type="ARBA" id="ARBA00023163"/>
    </source>
</evidence>
<dbReference type="Gene3D" id="1.10.10.10">
    <property type="entry name" value="Winged helix-like DNA-binding domain superfamily/Winged helix DNA-binding domain"/>
    <property type="match status" value="1"/>
</dbReference>
<dbReference type="InterPro" id="IPR011663">
    <property type="entry name" value="UTRA"/>
</dbReference>
<dbReference type="SMART" id="SM00866">
    <property type="entry name" value="UTRA"/>
    <property type="match status" value="1"/>
</dbReference>
<dbReference type="InterPro" id="IPR000524">
    <property type="entry name" value="Tscrpt_reg_HTH_GntR"/>
</dbReference>
<dbReference type="PROSITE" id="PS50949">
    <property type="entry name" value="HTH_GNTR"/>
    <property type="match status" value="1"/>
</dbReference>
<comment type="caution">
    <text evidence="5">The sequence shown here is derived from an EMBL/GenBank/DDBJ whole genome shotgun (WGS) entry which is preliminary data.</text>
</comment>
<protein>
    <submittedName>
        <fullName evidence="5">GntR family transcriptional regulator</fullName>
    </submittedName>
</protein>
<dbReference type="GO" id="GO:0003677">
    <property type="term" value="F:DNA binding"/>
    <property type="evidence" value="ECO:0007669"/>
    <property type="project" value="UniProtKB-KW"/>
</dbReference>
<accession>A0A7C4ET17</accession>
<keyword evidence="2" id="KW-0238">DNA-binding</keyword>
<proteinExistence type="predicted"/>
<dbReference type="SUPFAM" id="SSF46785">
    <property type="entry name" value="Winged helix' DNA-binding domain"/>
    <property type="match status" value="1"/>
</dbReference>
<dbReference type="Pfam" id="PF07702">
    <property type="entry name" value="UTRA"/>
    <property type="match status" value="1"/>
</dbReference>
<dbReference type="EMBL" id="DTGT01000131">
    <property type="protein sequence ID" value="HGH60470.1"/>
    <property type="molecule type" value="Genomic_DNA"/>
</dbReference>
<dbReference type="GO" id="GO:0003700">
    <property type="term" value="F:DNA-binding transcription factor activity"/>
    <property type="evidence" value="ECO:0007669"/>
    <property type="project" value="InterPro"/>
</dbReference>
<dbReference type="InterPro" id="IPR050679">
    <property type="entry name" value="Bact_HTH_transcr_reg"/>
</dbReference>
<reference evidence="5" key="1">
    <citation type="journal article" date="2020" name="mSystems">
        <title>Genome- and Community-Level Interaction Insights into Carbon Utilization and Element Cycling Functions of Hydrothermarchaeota in Hydrothermal Sediment.</title>
        <authorList>
            <person name="Zhou Z."/>
            <person name="Liu Y."/>
            <person name="Xu W."/>
            <person name="Pan J."/>
            <person name="Luo Z.H."/>
            <person name="Li M."/>
        </authorList>
    </citation>
    <scope>NUCLEOTIDE SEQUENCE [LARGE SCALE GENOMIC DNA]</scope>
    <source>
        <strain evidence="5">SpSt-769</strain>
    </source>
</reference>
<evidence type="ECO:0000259" key="4">
    <source>
        <dbReference type="PROSITE" id="PS50949"/>
    </source>
</evidence>
<dbReference type="Pfam" id="PF00392">
    <property type="entry name" value="GntR"/>
    <property type="match status" value="1"/>
</dbReference>
<dbReference type="AlphaFoldDB" id="A0A7C4ET17"/>
<dbReference type="SMART" id="SM00345">
    <property type="entry name" value="HTH_GNTR"/>
    <property type="match status" value="1"/>
</dbReference>
<dbReference type="CDD" id="cd07377">
    <property type="entry name" value="WHTH_GntR"/>
    <property type="match status" value="1"/>
</dbReference>
<evidence type="ECO:0000313" key="5">
    <source>
        <dbReference type="EMBL" id="HGH60470.1"/>
    </source>
</evidence>
<dbReference type="PRINTS" id="PR00035">
    <property type="entry name" value="HTHGNTR"/>
</dbReference>